<comment type="caution">
    <text evidence="1">The sequence shown here is derived from an EMBL/GenBank/DDBJ whole genome shotgun (WGS) entry which is preliminary data.</text>
</comment>
<reference evidence="1" key="1">
    <citation type="journal article" date="2015" name="Nature">
        <title>Complex archaea that bridge the gap between prokaryotes and eukaryotes.</title>
        <authorList>
            <person name="Spang A."/>
            <person name="Saw J.H."/>
            <person name="Jorgensen S.L."/>
            <person name="Zaremba-Niedzwiedzka K."/>
            <person name="Martijn J."/>
            <person name="Lind A.E."/>
            <person name="van Eijk R."/>
            <person name="Schleper C."/>
            <person name="Guy L."/>
            <person name="Ettema T.J."/>
        </authorList>
    </citation>
    <scope>NUCLEOTIDE SEQUENCE</scope>
</reference>
<feature type="non-terminal residue" evidence="1">
    <location>
        <position position="906"/>
    </location>
</feature>
<organism evidence="1">
    <name type="scientific">marine sediment metagenome</name>
    <dbReference type="NCBI Taxonomy" id="412755"/>
    <lineage>
        <taxon>unclassified sequences</taxon>
        <taxon>metagenomes</taxon>
        <taxon>ecological metagenomes</taxon>
    </lineage>
</organism>
<dbReference type="EMBL" id="LAZR01004350">
    <property type="protein sequence ID" value="KKN09407.1"/>
    <property type="molecule type" value="Genomic_DNA"/>
</dbReference>
<proteinExistence type="predicted"/>
<dbReference type="AlphaFoldDB" id="A0A0F9NBU8"/>
<evidence type="ECO:0000313" key="1">
    <source>
        <dbReference type="EMBL" id="KKN09407.1"/>
    </source>
</evidence>
<sequence>MKLYYDTGNSGTYPQDGTEPSWTRIGDIISFPKIKSRMDETGICIVKLRDYEGNLFDFWKTREWTRMKLEDEDSNVIFLGYLTGKSYTEKDMTMTISGISKVFQWFPIDKNYVLAEGYIDDIAFGADTTRLDLVQGNEARDNFAWIVDKWITDRDVAILIRDNSTGNTQETWLVTGISQFGGENIFADAGWADDPDGIYYRIREINETTFNCVVTPTLGGDNIPNTNTISKIEIFYDFKITWLDFVMGSINLEVNRGGAWQRIVGAYGGHQWWGSTSKRLEGSFELIGDDLTDYLVLDGANWDEMLGIRFKFNGDYQALDGTQSLFIDYIKIVITYNADDISPIMETLTNNGASFIKVAGVNWEEMGITDGGADDGDIFKIGENCKQIIEDIGVACHIDILQLTASTKYISQHFKGNYGIQLLKKVCLLEGWHYWEDYTDGVFGSVHVGHLDDLVDSGVDITQADYDHDWLYEGDPNYFSKVIVYGSAAHRIQQSATSESVESPKTKVFYEETITTNAEALDIAIVQLAEWSVKHPSIKLILKGVQANIKVGTEITLTMVRPTVAEANYPVRMIERERLGHSDIKTTVYAGMGHSSIDEKLANRINKIMYLAQKSHADRLITTPPGVGVTGIAWGDIADATAGVEAIITAELVDGQSINNAIDALIAAITFGDVDSGTDFNSHSEQIKAGFIIHGGGSITVDGSDRVGWTQRMIVIDGGHGAHFSTGGYFDINQPTSGAITAVGSGTANTWTAAGIIIPAWQSLYYILPIGSTNTSLAANFRMVGYQSALEIPDDWIFIAGHNGDTHITKFGVGIQLNASETWVQGTASMIKYTNAEAVTAVINADDYLKNDDDDETTGDLTVANLITAGLVDGVDVSVRDHAKYTDAEALAYVNAQGLALANTKV</sequence>
<protein>
    <submittedName>
        <fullName evidence="1">Uncharacterized protein</fullName>
    </submittedName>
</protein>
<accession>A0A0F9NBU8</accession>
<name>A0A0F9NBU8_9ZZZZ</name>
<gene>
    <name evidence="1" type="ORF">LCGC14_1046850</name>
</gene>